<keyword evidence="2" id="KW-0548">Nucleotidyltransferase</keyword>
<sequence>MAMAQSSCNVSVPDNKFHPVYYMSRKTSETESKYTTFQLEVLAVIEALKHFPVYLLGIPFKLITDCNAFKQTMSKKDVCHKIALWVLTLEEINNNIDHRPHSRLLHVEALSRHPV</sequence>
<keyword evidence="6" id="KW-0695">RNA-directed DNA polymerase</keyword>
<evidence type="ECO:0000256" key="1">
    <source>
        <dbReference type="ARBA" id="ARBA00022679"/>
    </source>
</evidence>
<evidence type="ECO:0000256" key="6">
    <source>
        <dbReference type="ARBA" id="ARBA00022918"/>
    </source>
</evidence>
<keyword evidence="3" id="KW-0540">Nuclease</keyword>
<evidence type="ECO:0000313" key="9">
    <source>
        <dbReference type="Proteomes" id="UP000499080"/>
    </source>
</evidence>
<feature type="domain" description="Reverse transcriptase RNase H-like" evidence="7">
    <location>
        <begin position="13"/>
        <end position="91"/>
    </location>
</feature>
<evidence type="ECO:0000256" key="3">
    <source>
        <dbReference type="ARBA" id="ARBA00022722"/>
    </source>
</evidence>
<dbReference type="EMBL" id="BGPR01013321">
    <property type="protein sequence ID" value="GBN60126.1"/>
    <property type="molecule type" value="Genomic_DNA"/>
</dbReference>
<proteinExistence type="predicted"/>
<evidence type="ECO:0000256" key="4">
    <source>
        <dbReference type="ARBA" id="ARBA00022759"/>
    </source>
</evidence>
<gene>
    <name evidence="8" type="ORF">AVEN_2409_1</name>
</gene>
<organism evidence="8 9">
    <name type="scientific">Araneus ventricosus</name>
    <name type="common">Orbweaver spider</name>
    <name type="synonym">Epeira ventricosa</name>
    <dbReference type="NCBI Taxonomy" id="182803"/>
    <lineage>
        <taxon>Eukaryota</taxon>
        <taxon>Metazoa</taxon>
        <taxon>Ecdysozoa</taxon>
        <taxon>Arthropoda</taxon>
        <taxon>Chelicerata</taxon>
        <taxon>Arachnida</taxon>
        <taxon>Araneae</taxon>
        <taxon>Araneomorphae</taxon>
        <taxon>Entelegynae</taxon>
        <taxon>Araneoidea</taxon>
        <taxon>Araneidae</taxon>
        <taxon>Araneus</taxon>
    </lineage>
</organism>
<dbReference type="Pfam" id="PF17917">
    <property type="entry name" value="RT_RNaseH"/>
    <property type="match status" value="1"/>
</dbReference>
<accession>A0A4Y2QCW6</accession>
<dbReference type="Proteomes" id="UP000499080">
    <property type="component" value="Unassembled WGS sequence"/>
</dbReference>
<evidence type="ECO:0000259" key="7">
    <source>
        <dbReference type="Pfam" id="PF17917"/>
    </source>
</evidence>
<dbReference type="PANTHER" id="PTHR34072:SF52">
    <property type="entry name" value="RIBONUCLEASE H"/>
    <property type="match status" value="1"/>
</dbReference>
<evidence type="ECO:0000256" key="2">
    <source>
        <dbReference type="ARBA" id="ARBA00022695"/>
    </source>
</evidence>
<comment type="caution">
    <text evidence="8">The sequence shown here is derived from an EMBL/GenBank/DDBJ whole genome shotgun (WGS) entry which is preliminary data.</text>
</comment>
<dbReference type="GO" id="GO:0004519">
    <property type="term" value="F:endonuclease activity"/>
    <property type="evidence" value="ECO:0007669"/>
    <property type="project" value="UniProtKB-KW"/>
</dbReference>
<dbReference type="AlphaFoldDB" id="A0A4Y2QCW6"/>
<dbReference type="GO" id="GO:0016787">
    <property type="term" value="F:hydrolase activity"/>
    <property type="evidence" value="ECO:0007669"/>
    <property type="project" value="UniProtKB-KW"/>
</dbReference>
<protein>
    <recommendedName>
        <fullName evidence="7">Reverse transcriptase RNase H-like domain-containing protein</fullName>
    </recommendedName>
</protein>
<keyword evidence="4" id="KW-0255">Endonuclease</keyword>
<keyword evidence="1" id="KW-0808">Transferase</keyword>
<keyword evidence="5" id="KW-0378">Hydrolase</keyword>
<dbReference type="InterPro" id="IPR041373">
    <property type="entry name" value="RT_RNaseH"/>
</dbReference>
<reference evidence="8 9" key="1">
    <citation type="journal article" date="2019" name="Sci. Rep.">
        <title>Orb-weaving spider Araneus ventricosus genome elucidates the spidroin gene catalogue.</title>
        <authorList>
            <person name="Kono N."/>
            <person name="Nakamura H."/>
            <person name="Ohtoshi R."/>
            <person name="Moran D.A.P."/>
            <person name="Shinohara A."/>
            <person name="Yoshida Y."/>
            <person name="Fujiwara M."/>
            <person name="Mori M."/>
            <person name="Tomita M."/>
            <person name="Arakawa K."/>
        </authorList>
    </citation>
    <scope>NUCLEOTIDE SEQUENCE [LARGE SCALE GENOMIC DNA]</scope>
</reference>
<dbReference type="InterPro" id="IPR043502">
    <property type="entry name" value="DNA/RNA_pol_sf"/>
</dbReference>
<evidence type="ECO:0000256" key="5">
    <source>
        <dbReference type="ARBA" id="ARBA00022801"/>
    </source>
</evidence>
<keyword evidence="9" id="KW-1185">Reference proteome</keyword>
<name>A0A4Y2QCW6_ARAVE</name>
<dbReference type="GO" id="GO:0003964">
    <property type="term" value="F:RNA-directed DNA polymerase activity"/>
    <property type="evidence" value="ECO:0007669"/>
    <property type="project" value="UniProtKB-KW"/>
</dbReference>
<dbReference type="PANTHER" id="PTHR34072">
    <property type="entry name" value="ENZYMATIC POLYPROTEIN-RELATED"/>
    <property type="match status" value="1"/>
</dbReference>
<dbReference type="CDD" id="cd09274">
    <property type="entry name" value="RNase_HI_RT_Ty3"/>
    <property type="match status" value="1"/>
</dbReference>
<evidence type="ECO:0000313" key="8">
    <source>
        <dbReference type="EMBL" id="GBN60126.1"/>
    </source>
</evidence>
<dbReference type="OrthoDB" id="8029911at2759"/>
<dbReference type="SUPFAM" id="SSF56672">
    <property type="entry name" value="DNA/RNA polymerases"/>
    <property type="match status" value="1"/>
</dbReference>